<proteinExistence type="predicted"/>
<protein>
    <submittedName>
        <fullName evidence="1">18940_t:CDS:1</fullName>
    </submittedName>
</protein>
<name>A0ACA9RWC6_9GLOM</name>
<feature type="non-terminal residue" evidence="1">
    <location>
        <position position="1"/>
    </location>
</feature>
<dbReference type="EMBL" id="CAJVQC010073971">
    <property type="protein sequence ID" value="CAG8812687.1"/>
    <property type="molecule type" value="Genomic_DNA"/>
</dbReference>
<organism evidence="1 2">
    <name type="scientific">Racocetra persica</name>
    <dbReference type="NCBI Taxonomy" id="160502"/>
    <lineage>
        <taxon>Eukaryota</taxon>
        <taxon>Fungi</taxon>
        <taxon>Fungi incertae sedis</taxon>
        <taxon>Mucoromycota</taxon>
        <taxon>Glomeromycotina</taxon>
        <taxon>Glomeromycetes</taxon>
        <taxon>Diversisporales</taxon>
        <taxon>Gigasporaceae</taxon>
        <taxon>Racocetra</taxon>
    </lineage>
</organism>
<reference evidence="1" key="1">
    <citation type="submission" date="2021-06" db="EMBL/GenBank/DDBJ databases">
        <authorList>
            <person name="Kallberg Y."/>
            <person name="Tangrot J."/>
            <person name="Rosling A."/>
        </authorList>
    </citation>
    <scope>NUCLEOTIDE SEQUENCE</scope>
    <source>
        <strain evidence="1">MA461A</strain>
    </source>
</reference>
<accession>A0ACA9RWC6</accession>
<comment type="caution">
    <text evidence="1">The sequence shown here is derived from an EMBL/GenBank/DDBJ whole genome shotgun (WGS) entry which is preliminary data.</text>
</comment>
<gene>
    <name evidence="1" type="ORF">RPERSI_LOCUS23586</name>
</gene>
<feature type="non-terminal residue" evidence="1">
    <location>
        <position position="45"/>
    </location>
</feature>
<keyword evidence="2" id="KW-1185">Reference proteome</keyword>
<evidence type="ECO:0000313" key="1">
    <source>
        <dbReference type="EMBL" id="CAG8812687.1"/>
    </source>
</evidence>
<dbReference type="Proteomes" id="UP000789920">
    <property type="component" value="Unassembled WGS sequence"/>
</dbReference>
<sequence>GGWIEKERGGDKRWSIDLQHIINLIYVCEESTNKHESIKKKLKGK</sequence>
<evidence type="ECO:0000313" key="2">
    <source>
        <dbReference type="Proteomes" id="UP000789920"/>
    </source>
</evidence>